<dbReference type="PANTHER" id="PTHR15375">
    <property type="entry name" value="ACTIVATOR OF S-PHASE KINASE-RELATED"/>
    <property type="match status" value="1"/>
</dbReference>
<proteinExistence type="predicted"/>
<dbReference type="Pfam" id="PF07535">
    <property type="entry name" value="zf-DBF"/>
    <property type="match status" value="1"/>
</dbReference>
<evidence type="ECO:0000313" key="7">
    <source>
        <dbReference type="EMBL" id="QPG76184.1"/>
    </source>
</evidence>
<sequence length="629" mass="73438">MSAQQRPYKDSIASSKRIPLKESSKTFLNVNKISKNQLQQQHEDSWKPSLDEKAEKMSQKVSQKQYKHTQSNQLVGSQFLEWQQSWRRILKRSIVFFDETSKRHEHEYARAVSAFKNLGSNFSSFFTDQVTIIVSMRTYDKQGEYPKGDIFHTARKKELKVWNYDKVFRFMKNLGEPVPDEKASSKLSFLLRNEKLFGPNDRDPNARREDIKYFSDLFLYVYDLKQQTRPVAVREWTRDGDFPRLHHSTNGKSIFVSNGYTRLERNKRIIRVVYFLNSKEYRKKLIEESYVDSGMDVPTYTERKRLFDEWREEFYQQSGSLPPRRLRVFPIANDSEENNLNEGIYPESNACLPVKQNDSINEKDEEVPNIHTVANTSKKQWGTRWTENTTELDDHTVNRGSSVTVRVPALCRDDSVIGAGCTKFKNEYGEIQASGVQNQSGSNAVSGNNVGNGLAPSYSEVHSKKIAQNQRKTMVFDPPSKKHLVKETIVEEGKENEVPPNSIMSPGEGPDFVKEPPKVFIKHAQLAKLNPLSVEMTERKLKRRRERYSEKKHKRAKHSSKPGYCENCRVKYSDFDAHILTDKHRQFAINSKNFEEIDDLITDVREHISFSEERRQHETKKELKYKQKY</sequence>
<dbReference type="InterPro" id="IPR055116">
    <property type="entry name" value="DBF4_BRCT"/>
</dbReference>
<feature type="compositionally biased region" description="Basic residues" evidence="5">
    <location>
        <begin position="540"/>
        <end position="560"/>
    </location>
</feature>
<feature type="compositionally biased region" description="Basic and acidic residues" evidence="5">
    <location>
        <begin position="41"/>
        <end position="58"/>
    </location>
</feature>
<evidence type="ECO:0000256" key="2">
    <source>
        <dbReference type="ARBA" id="ARBA00022771"/>
    </source>
</evidence>
<dbReference type="GO" id="GO:0003676">
    <property type="term" value="F:nucleic acid binding"/>
    <property type="evidence" value="ECO:0007669"/>
    <property type="project" value="InterPro"/>
</dbReference>
<feature type="domain" description="DBF4-type" evidence="6">
    <location>
        <begin position="558"/>
        <end position="607"/>
    </location>
</feature>
<dbReference type="GeneID" id="62196970"/>
<dbReference type="Pfam" id="PF22437">
    <property type="entry name" value="DBF4_BRCT"/>
    <property type="match status" value="1"/>
</dbReference>
<dbReference type="Pfam" id="PF08630">
    <property type="entry name" value="Dfp1_Him1_M"/>
    <property type="match status" value="1"/>
</dbReference>
<dbReference type="FunFam" id="6.10.250.3410:FF:000001">
    <property type="entry name" value="Protein DBF4 homolog A"/>
    <property type="match status" value="1"/>
</dbReference>
<dbReference type="InterPro" id="IPR013939">
    <property type="entry name" value="Regulatory_Dfp1/Him1"/>
</dbReference>
<dbReference type="Gene3D" id="6.10.250.3410">
    <property type="entry name" value="DBF zinc finger"/>
    <property type="match status" value="1"/>
</dbReference>
<evidence type="ECO:0000256" key="4">
    <source>
        <dbReference type="PROSITE-ProRule" id="PRU00600"/>
    </source>
</evidence>
<organism evidence="7 8">
    <name type="scientific">Eeniella nana</name>
    <name type="common">Yeast</name>
    <name type="synonym">Brettanomyces nanus</name>
    <dbReference type="NCBI Taxonomy" id="13502"/>
    <lineage>
        <taxon>Eukaryota</taxon>
        <taxon>Fungi</taxon>
        <taxon>Dikarya</taxon>
        <taxon>Ascomycota</taxon>
        <taxon>Saccharomycotina</taxon>
        <taxon>Pichiomycetes</taxon>
        <taxon>Pichiales</taxon>
        <taxon>Pichiaceae</taxon>
        <taxon>Brettanomyces</taxon>
    </lineage>
</organism>
<dbReference type="InterPro" id="IPR006572">
    <property type="entry name" value="Znf_DBF"/>
</dbReference>
<gene>
    <name evidence="7" type="ORF">FOA43_003570</name>
</gene>
<dbReference type="EMBL" id="CP064815">
    <property type="protein sequence ID" value="QPG76184.1"/>
    <property type="molecule type" value="Genomic_DNA"/>
</dbReference>
<accession>A0A875SB93</accession>
<protein>
    <recommendedName>
        <fullName evidence="6">DBF4-type domain-containing protein</fullName>
    </recommendedName>
</protein>
<keyword evidence="8" id="KW-1185">Reference proteome</keyword>
<dbReference type="PANTHER" id="PTHR15375:SF26">
    <property type="entry name" value="PROTEIN CHIFFON"/>
    <property type="match status" value="1"/>
</dbReference>
<dbReference type="GO" id="GO:0010571">
    <property type="term" value="P:positive regulation of nuclear cell cycle DNA replication"/>
    <property type="evidence" value="ECO:0007669"/>
    <property type="project" value="TreeGrafter"/>
</dbReference>
<dbReference type="KEGG" id="bnn:FOA43_003570"/>
<evidence type="ECO:0000256" key="3">
    <source>
        <dbReference type="ARBA" id="ARBA00022833"/>
    </source>
</evidence>
<dbReference type="RefSeq" id="XP_038779749.1">
    <property type="nucleotide sequence ID" value="XM_038923821.1"/>
</dbReference>
<dbReference type="OrthoDB" id="21380at2759"/>
<dbReference type="InterPro" id="IPR036420">
    <property type="entry name" value="BRCT_dom_sf"/>
</dbReference>
<name>A0A875SB93_EENNA</name>
<dbReference type="InterPro" id="IPR051590">
    <property type="entry name" value="Replication_Regulatory_Kinase"/>
</dbReference>
<evidence type="ECO:0000259" key="6">
    <source>
        <dbReference type="PROSITE" id="PS51265"/>
    </source>
</evidence>
<feature type="region of interest" description="Disordered" evidence="5">
    <location>
        <begin position="540"/>
        <end position="561"/>
    </location>
</feature>
<evidence type="ECO:0000256" key="1">
    <source>
        <dbReference type="ARBA" id="ARBA00022723"/>
    </source>
</evidence>
<dbReference type="GO" id="GO:1901987">
    <property type="term" value="P:regulation of cell cycle phase transition"/>
    <property type="evidence" value="ECO:0007669"/>
    <property type="project" value="TreeGrafter"/>
</dbReference>
<keyword evidence="2 4" id="KW-0863">Zinc-finger</keyword>
<reference evidence="7" key="1">
    <citation type="submission" date="2020-10" db="EMBL/GenBank/DDBJ databases">
        <authorList>
            <person name="Roach M.J.R."/>
        </authorList>
    </citation>
    <scope>NUCLEOTIDE SEQUENCE</scope>
    <source>
        <strain evidence="7">CBS 1945</strain>
    </source>
</reference>
<dbReference type="Gene3D" id="3.40.50.10190">
    <property type="entry name" value="BRCT domain"/>
    <property type="match status" value="1"/>
</dbReference>
<dbReference type="GO" id="GO:0031431">
    <property type="term" value="C:Dbf4-dependent protein kinase complex"/>
    <property type="evidence" value="ECO:0007669"/>
    <property type="project" value="TreeGrafter"/>
</dbReference>
<dbReference type="AlphaFoldDB" id="A0A875SB93"/>
<keyword evidence="1" id="KW-0479">Metal-binding</keyword>
<dbReference type="InterPro" id="IPR038545">
    <property type="entry name" value="Znf_DBF_sf"/>
</dbReference>
<evidence type="ECO:0000313" key="8">
    <source>
        <dbReference type="Proteomes" id="UP000662931"/>
    </source>
</evidence>
<evidence type="ECO:0000256" key="5">
    <source>
        <dbReference type="SAM" id="MobiDB-lite"/>
    </source>
</evidence>
<dbReference type="Proteomes" id="UP000662931">
    <property type="component" value="Chromosome 4"/>
</dbReference>
<dbReference type="GO" id="GO:0043539">
    <property type="term" value="F:protein serine/threonine kinase activator activity"/>
    <property type="evidence" value="ECO:0007669"/>
    <property type="project" value="TreeGrafter"/>
</dbReference>
<dbReference type="SMART" id="SM00586">
    <property type="entry name" value="ZnF_DBF"/>
    <property type="match status" value="1"/>
</dbReference>
<dbReference type="GO" id="GO:0008270">
    <property type="term" value="F:zinc ion binding"/>
    <property type="evidence" value="ECO:0007669"/>
    <property type="project" value="UniProtKB-KW"/>
</dbReference>
<dbReference type="PROSITE" id="PS51265">
    <property type="entry name" value="ZF_DBF4"/>
    <property type="match status" value="1"/>
</dbReference>
<keyword evidence="3" id="KW-0862">Zinc</keyword>
<feature type="region of interest" description="Disordered" evidence="5">
    <location>
        <begin position="36"/>
        <end position="58"/>
    </location>
</feature>